<reference evidence="1" key="1">
    <citation type="journal article" date="2018" name="Data Brief">
        <title>Genome sequence data from 17 accessions of Ensete ventricosum, a staple food crop for millions in Ethiopia.</title>
        <authorList>
            <person name="Yemataw Z."/>
            <person name="Muzemil S."/>
            <person name="Ambachew D."/>
            <person name="Tripathi L."/>
            <person name="Tesfaye K."/>
            <person name="Chala A."/>
            <person name="Farbos A."/>
            <person name="O'Neill P."/>
            <person name="Moore K."/>
            <person name="Grant M."/>
            <person name="Studholme D.J."/>
        </authorList>
    </citation>
    <scope>NUCLEOTIDE SEQUENCE [LARGE SCALE GENOMIC DNA]</scope>
    <source>
        <tissue evidence="1">Leaf</tissue>
    </source>
</reference>
<dbReference type="Proteomes" id="UP000290560">
    <property type="component" value="Unassembled WGS sequence"/>
</dbReference>
<evidence type="ECO:0000313" key="1">
    <source>
        <dbReference type="EMBL" id="RZR72465.1"/>
    </source>
</evidence>
<name>A0A444DYA5_ENSVE</name>
<organism evidence="1">
    <name type="scientific">Ensete ventricosum</name>
    <name type="common">Abyssinian banana</name>
    <name type="synonym">Musa ensete</name>
    <dbReference type="NCBI Taxonomy" id="4639"/>
    <lineage>
        <taxon>Eukaryota</taxon>
        <taxon>Viridiplantae</taxon>
        <taxon>Streptophyta</taxon>
        <taxon>Embryophyta</taxon>
        <taxon>Tracheophyta</taxon>
        <taxon>Spermatophyta</taxon>
        <taxon>Magnoliopsida</taxon>
        <taxon>Liliopsida</taxon>
        <taxon>Zingiberales</taxon>
        <taxon>Musaceae</taxon>
        <taxon>Ensete</taxon>
    </lineage>
</organism>
<dbReference type="EMBL" id="KV875692">
    <property type="protein sequence ID" value="RZR72465.1"/>
    <property type="molecule type" value="Genomic_DNA"/>
</dbReference>
<protein>
    <submittedName>
        <fullName evidence="1">Uncharacterized protein</fullName>
    </submittedName>
</protein>
<gene>
    <name evidence="1" type="ORF">BHM03_00013714</name>
</gene>
<accession>A0A444DYA5</accession>
<proteinExistence type="predicted"/>
<dbReference type="AlphaFoldDB" id="A0A444DYA5"/>
<sequence>MSTYLPPTRINPLCMLPLYVVEKVPRQISEINILPLCMLPLYVVEKLDVEGDSTNPTHDVDRYKRDAQEPRDHAGLYVTLANDANDIK</sequence>